<dbReference type="SUPFAM" id="SSF52218">
    <property type="entry name" value="Flavoproteins"/>
    <property type="match status" value="1"/>
</dbReference>
<dbReference type="InterPro" id="IPR017896">
    <property type="entry name" value="4Fe4S_Fe-S-bd"/>
</dbReference>
<proteinExistence type="predicted"/>
<keyword evidence="1" id="KW-0479">Metal-binding</keyword>
<dbReference type="AlphaFoldDB" id="A0A9D1XSV2"/>
<evidence type="ECO:0000313" key="5">
    <source>
        <dbReference type="EMBL" id="HIX85429.1"/>
    </source>
</evidence>
<dbReference type="EMBL" id="DXEN01000013">
    <property type="protein sequence ID" value="HIX85429.1"/>
    <property type="molecule type" value="Genomic_DNA"/>
</dbReference>
<dbReference type="Proteomes" id="UP000823847">
    <property type="component" value="Unassembled WGS sequence"/>
</dbReference>
<dbReference type="PROSITE" id="PS51379">
    <property type="entry name" value="4FE4S_FER_2"/>
    <property type="match status" value="2"/>
</dbReference>
<evidence type="ECO:0000256" key="1">
    <source>
        <dbReference type="ARBA" id="ARBA00022723"/>
    </source>
</evidence>
<feature type="domain" description="4Fe-4S ferredoxin-type" evidence="4">
    <location>
        <begin position="187"/>
        <end position="216"/>
    </location>
</feature>
<dbReference type="Gene3D" id="3.30.70.20">
    <property type="match status" value="1"/>
</dbReference>
<evidence type="ECO:0000256" key="2">
    <source>
        <dbReference type="ARBA" id="ARBA00023004"/>
    </source>
</evidence>
<dbReference type="NCBIfam" id="NF038196">
    <property type="entry name" value="ferrodoxin_EFR1"/>
    <property type="match status" value="1"/>
</dbReference>
<dbReference type="InterPro" id="IPR047964">
    <property type="entry name" value="EFR1-like"/>
</dbReference>
<evidence type="ECO:0000313" key="6">
    <source>
        <dbReference type="Proteomes" id="UP000823847"/>
    </source>
</evidence>
<keyword evidence="2" id="KW-0408">Iron</keyword>
<name>A0A9D1XSV2_9BACT</name>
<feature type="domain" description="4Fe-4S ferredoxin-type" evidence="4">
    <location>
        <begin position="217"/>
        <end position="245"/>
    </location>
</feature>
<protein>
    <submittedName>
        <fullName evidence="5">EFR1 family ferrodoxin</fullName>
    </submittedName>
</protein>
<evidence type="ECO:0000259" key="4">
    <source>
        <dbReference type="PROSITE" id="PS51379"/>
    </source>
</evidence>
<dbReference type="SUPFAM" id="SSF54862">
    <property type="entry name" value="4Fe-4S ferredoxins"/>
    <property type="match status" value="1"/>
</dbReference>
<comment type="caution">
    <text evidence="5">The sequence shown here is derived from an EMBL/GenBank/DDBJ whole genome shotgun (WGS) entry which is preliminary data.</text>
</comment>
<dbReference type="GO" id="GO:0046872">
    <property type="term" value="F:metal ion binding"/>
    <property type="evidence" value="ECO:0007669"/>
    <property type="project" value="UniProtKB-KW"/>
</dbReference>
<dbReference type="InterPro" id="IPR029039">
    <property type="entry name" value="Flavoprotein-like_sf"/>
</dbReference>
<evidence type="ECO:0000256" key="3">
    <source>
        <dbReference type="ARBA" id="ARBA00023014"/>
    </source>
</evidence>
<reference evidence="5" key="2">
    <citation type="submission" date="2021-04" db="EMBL/GenBank/DDBJ databases">
        <authorList>
            <person name="Gilroy R."/>
        </authorList>
    </citation>
    <scope>NUCLEOTIDE SEQUENCE</scope>
    <source>
        <strain evidence="5">ChiHecec2B26-12326</strain>
    </source>
</reference>
<dbReference type="PROSITE" id="PS00198">
    <property type="entry name" value="4FE4S_FER_1"/>
    <property type="match status" value="2"/>
</dbReference>
<dbReference type="Gene3D" id="3.40.50.360">
    <property type="match status" value="1"/>
</dbReference>
<sequence>MIFYFSATGNSLWVARELAREFGGTQVSVAEALRAGRTTYRLGAAERVFLVFPVHAWGPAVLAERFIGRLTLEGYDGQEVYLVCVCGDDCGRADRLARRALARRGIALTGAFSIQMPNTYILLPGFDVDADAVAAAKLRAAPGRLGEIIRSVREGRPSAALYERGAAAWLKTYLVRPLFIRFLMGRGARFRATGACVSCGLCARVCPTGNIALADDGRPRWGDACVRCLACVHRCPARAVEYGKATERKGRYRHPGLE</sequence>
<gene>
    <name evidence="5" type="ORF">H9848_02310</name>
</gene>
<dbReference type="InterPro" id="IPR017900">
    <property type="entry name" value="4Fe4S_Fe_S_CS"/>
</dbReference>
<reference evidence="5" key="1">
    <citation type="journal article" date="2021" name="PeerJ">
        <title>Extensive microbial diversity within the chicken gut microbiome revealed by metagenomics and culture.</title>
        <authorList>
            <person name="Gilroy R."/>
            <person name="Ravi A."/>
            <person name="Getino M."/>
            <person name="Pursley I."/>
            <person name="Horton D.L."/>
            <person name="Alikhan N.F."/>
            <person name="Baker D."/>
            <person name="Gharbi K."/>
            <person name="Hall N."/>
            <person name="Watson M."/>
            <person name="Adriaenssens E.M."/>
            <person name="Foster-Nyarko E."/>
            <person name="Jarju S."/>
            <person name="Secka A."/>
            <person name="Antonio M."/>
            <person name="Oren A."/>
            <person name="Chaudhuri R.R."/>
            <person name="La Ragione R."/>
            <person name="Hildebrand F."/>
            <person name="Pallen M.J."/>
        </authorList>
    </citation>
    <scope>NUCLEOTIDE SEQUENCE</scope>
    <source>
        <strain evidence="5">ChiHecec2B26-12326</strain>
    </source>
</reference>
<accession>A0A9D1XSV2</accession>
<dbReference type="GO" id="GO:0051536">
    <property type="term" value="F:iron-sulfur cluster binding"/>
    <property type="evidence" value="ECO:0007669"/>
    <property type="project" value="UniProtKB-KW"/>
</dbReference>
<dbReference type="Pfam" id="PF13187">
    <property type="entry name" value="Fer4_9"/>
    <property type="match status" value="1"/>
</dbReference>
<organism evidence="5 6">
    <name type="scientific">Candidatus Parabacteroides intestinigallinarum</name>
    <dbReference type="NCBI Taxonomy" id="2838722"/>
    <lineage>
        <taxon>Bacteria</taxon>
        <taxon>Pseudomonadati</taxon>
        <taxon>Bacteroidota</taxon>
        <taxon>Bacteroidia</taxon>
        <taxon>Bacteroidales</taxon>
        <taxon>Tannerellaceae</taxon>
        <taxon>Parabacteroides</taxon>
    </lineage>
</organism>
<keyword evidence="3" id="KW-0411">Iron-sulfur</keyword>